<keyword evidence="1" id="KW-0732">Signal</keyword>
<evidence type="ECO:0000313" key="4">
    <source>
        <dbReference type="Proteomes" id="UP000190080"/>
    </source>
</evidence>
<name>A0A1V4IYG0_9CLOT</name>
<organism evidence="3 4">
    <name type="scientific">Clostridium oryzae</name>
    <dbReference type="NCBI Taxonomy" id="1450648"/>
    <lineage>
        <taxon>Bacteria</taxon>
        <taxon>Bacillati</taxon>
        <taxon>Bacillota</taxon>
        <taxon>Clostridia</taxon>
        <taxon>Eubacteriales</taxon>
        <taxon>Clostridiaceae</taxon>
        <taxon>Clostridium</taxon>
    </lineage>
</organism>
<gene>
    <name evidence="3" type="ORF">CLORY_00810</name>
</gene>
<feature type="domain" description="Peptidase C-terminal archaeal/bacterial" evidence="2">
    <location>
        <begin position="346"/>
        <end position="417"/>
    </location>
</feature>
<dbReference type="Proteomes" id="UP000190080">
    <property type="component" value="Unassembled WGS sequence"/>
</dbReference>
<dbReference type="EMBL" id="MZGV01000001">
    <property type="protein sequence ID" value="OPJ65081.1"/>
    <property type="molecule type" value="Genomic_DNA"/>
</dbReference>
<proteinExistence type="predicted"/>
<evidence type="ECO:0000313" key="3">
    <source>
        <dbReference type="EMBL" id="OPJ65081.1"/>
    </source>
</evidence>
<dbReference type="RefSeq" id="WP_079421603.1">
    <property type="nucleotide sequence ID" value="NZ_MZGV01000001.1"/>
</dbReference>
<dbReference type="InterPro" id="IPR007280">
    <property type="entry name" value="Peptidase_C_arc/bac"/>
</dbReference>
<dbReference type="Gene3D" id="2.60.120.380">
    <property type="match status" value="3"/>
</dbReference>
<sequence length="441" mass="49605">MNLLKKVSSVAVFSMFLFTTLVPQTVYAANASAANTNDSIQNATNVTIGSEVTGTAATEDEEEKDEYFRFTVPSNGNLTVNFKHDALKGYDSEDGLFELEIMDAQENVYKTIDSSESDTAVTGSVGLKAGTYYVHVNSEYDDEYTNLKYSFSLNLNVSDLYEKEYNDDIDTANQININNEYHGQISDEDDGDYYKFTTTAPGKVQLYFNHDKVTNNNSYLWRIDIMDKDSNIYQTLYSAGDNKEDSVVVGLPQGEYYIYVSSCDDGSYDDDDYDDDDSYSDGFAGSADYALKVGFTADANYEQEFNDSDASANPIDLQKTYSAAINYRGYADYDNDEDDEDDESSDVDYFTFNLSNSKKVNIKFGHEKVRGESDNLWEVQVKNHNGNTVKEYNVAGNSGTKNYKIKLNKGKYYITVTQADGDYYDDDDTSCTDLKYTVRVN</sequence>
<evidence type="ECO:0000256" key="1">
    <source>
        <dbReference type="SAM" id="SignalP"/>
    </source>
</evidence>
<dbReference type="SUPFAM" id="SSF89260">
    <property type="entry name" value="Collagen-binding domain"/>
    <property type="match status" value="3"/>
</dbReference>
<dbReference type="STRING" id="1450648.CLORY_00810"/>
<evidence type="ECO:0000259" key="2">
    <source>
        <dbReference type="Pfam" id="PF04151"/>
    </source>
</evidence>
<keyword evidence="4" id="KW-1185">Reference proteome</keyword>
<dbReference type="OrthoDB" id="9815928at2"/>
<feature type="chain" id="PRO_5013365116" description="Peptidase C-terminal archaeal/bacterial domain-containing protein" evidence="1">
    <location>
        <begin position="29"/>
        <end position="441"/>
    </location>
</feature>
<comment type="caution">
    <text evidence="3">The sequence shown here is derived from an EMBL/GenBank/DDBJ whole genome shotgun (WGS) entry which is preliminary data.</text>
</comment>
<protein>
    <recommendedName>
        <fullName evidence="2">Peptidase C-terminal archaeal/bacterial domain-containing protein</fullName>
    </recommendedName>
</protein>
<feature type="signal peptide" evidence="1">
    <location>
        <begin position="1"/>
        <end position="28"/>
    </location>
</feature>
<dbReference type="Pfam" id="PF04151">
    <property type="entry name" value="PPC"/>
    <property type="match status" value="1"/>
</dbReference>
<accession>A0A1V4IYG0</accession>
<reference evidence="3 4" key="1">
    <citation type="submission" date="2017-03" db="EMBL/GenBank/DDBJ databases">
        <title>Genome sequence of Clostridium oryzae DSM 28571.</title>
        <authorList>
            <person name="Poehlein A."/>
            <person name="Daniel R."/>
        </authorList>
    </citation>
    <scope>NUCLEOTIDE SEQUENCE [LARGE SCALE GENOMIC DNA]</scope>
    <source>
        <strain evidence="3 4">DSM 28571</strain>
    </source>
</reference>
<dbReference type="AlphaFoldDB" id="A0A1V4IYG0"/>